<sequence length="238" mass="27979">MILSSFSFAQQLEGTSTYFEMRKYYANPGKLPDLIRRFEEHTLRLFEKSGMENLMYFVPVENEDNSLTYILGYPDEKARDRMWDKFVNDPEWQEAKKASEVNGPLVKQVEQTFMRLAPGLNNLPKQQPSGIFQLRIYTCYDGRLDNLIRRFKDYTQALFDKQGLKNYPYWVSVERDGSQPRLIYLLGDKDLPDFERAWQNFLKDPAWVQARNGSELDGKIVEKVDAVYLQTLPFSPIK</sequence>
<evidence type="ECO:0000259" key="1">
    <source>
        <dbReference type="Pfam" id="PF07978"/>
    </source>
</evidence>
<keyword evidence="3" id="KW-1185">Reference proteome</keyword>
<accession>A0ABY6MFV2</accession>
<proteinExistence type="predicted"/>
<dbReference type="Gene3D" id="3.30.70.100">
    <property type="match status" value="2"/>
</dbReference>
<name>A0ABY6MFV2_9BACT</name>
<feature type="domain" description="NIPSNAP" evidence="1">
    <location>
        <begin position="133"/>
        <end position="236"/>
    </location>
</feature>
<reference evidence="2" key="1">
    <citation type="submission" date="2022-10" db="EMBL/GenBank/DDBJ databases">
        <title>Algoriphagus sp. a novel bacteria isolate from halophytes salicornia europaea.</title>
        <authorList>
            <person name="Peng Y."/>
            <person name="Jiang L."/>
            <person name="Lee J."/>
        </authorList>
    </citation>
    <scope>NUCLEOTIDE SEQUENCE</scope>
    <source>
        <strain evidence="2">TR-M5</strain>
    </source>
</reference>
<dbReference type="SUPFAM" id="SSF54909">
    <property type="entry name" value="Dimeric alpha+beta barrel"/>
    <property type="match status" value="2"/>
</dbReference>
<feature type="domain" description="NIPSNAP" evidence="1">
    <location>
        <begin position="19"/>
        <end position="118"/>
    </location>
</feature>
<dbReference type="RefSeq" id="WP_264809189.1">
    <property type="nucleotide sequence ID" value="NZ_CP110226.1"/>
</dbReference>
<evidence type="ECO:0000313" key="2">
    <source>
        <dbReference type="EMBL" id="UZD22667.1"/>
    </source>
</evidence>
<dbReference type="Pfam" id="PF07978">
    <property type="entry name" value="NIPSNAP"/>
    <property type="match status" value="2"/>
</dbReference>
<dbReference type="InterPro" id="IPR011008">
    <property type="entry name" value="Dimeric_a/b-barrel"/>
</dbReference>
<dbReference type="InterPro" id="IPR012577">
    <property type="entry name" value="NIPSNAP"/>
</dbReference>
<dbReference type="Proteomes" id="UP001163156">
    <property type="component" value="Chromosome"/>
</dbReference>
<protein>
    <submittedName>
        <fullName evidence="2">NIPSNAP family protein</fullName>
    </submittedName>
</protein>
<dbReference type="EMBL" id="CP110226">
    <property type="protein sequence ID" value="UZD22667.1"/>
    <property type="molecule type" value="Genomic_DNA"/>
</dbReference>
<evidence type="ECO:0000313" key="3">
    <source>
        <dbReference type="Proteomes" id="UP001163156"/>
    </source>
</evidence>
<gene>
    <name evidence="2" type="ORF">OM944_18700</name>
</gene>
<organism evidence="2 3">
    <name type="scientific">Algoriphagus halophytocola</name>
    <dbReference type="NCBI Taxonomy" id="2991499"/>
    <lineage>
        <taxon>Bacteria</taxon>
        <taxon>Pseudomonadati</taxon>
        <taxon>Bacteroidota</taxon>
        <taxon>Cytophagia</taxon>
        <taxon>Cytophagales</taxon>
        <taxon>Cyclobacteriaceae</taxon>
        <taxon>Algoriphagus</taxon>
    </lineage>
</organism>